<accession>A0A1P8UM07</accession>
<sequence length="89" mass="9704">MTESDTHRILSDAFLTVLYAAGPIMAIALVVGLLIAFFQALTQIQEMTLTFVPKIVAIFLGLLVFTPFMYSMVKTLSDRAFDLIVSGGS</sequence>
<dbReference type="Pfam" id="PF01313">
    <property type="entry name" value="Bac_export_3"/>
    <property type="match status" value="1"/>
</dbReference>
<comment type="similarity">
    <text evidence="2">Belongs to the FliQ/MopD/SpaQ family.</text>
</comment>
<dbReference type="OrthoDB" id="9806440at2"/>
<evidence type="ECO:0000313" key="9">
    <source>
        <dbReference type="Proteomes" id="UP000187059"/>
    </source>
</evidence>
<dbReference type="RefSeq" id="WP_076694023.1">
    <property type="nucleotide sequence ID" value="NZ_CP015089.1"/>
</dbReference>
<keyword evidence="8" id="KW-0614">Plasmid</keyword>
<feature type="transmembrane region" description="Helical" evidence="7">
    <location>
        <begin position="12"/>
        <end position="39"/>
    </location>
</feature>
<dbReference type="PANTHER" id="PTHR34040">
    <property type="entry name" value="FLAGELLAR BIOSYNTHETIC PROTEIN FLIQ"/>
    <property type="match status" value="1"/>
</dbReference>
<dbReference type="PIRSF" id="PIRSF004669">
    <property type="entry name" value="FliQ"/>
    <property type="match status" value="1"/>
</dbReference>
<comment type="subcellular location">
    <subcellularLocation>
        <location evidence="1">Cell membrane</location>
        <topology evidence="1">Multi-pass membrane protein</topology>
    </subcellularLocation>
</comment>
<dbReference type="AlphaFoldDB" id="A0A1P8UM07"/>
<name>A0A1P8UM07_9RHOB</name>
<dbReference type="GO" id="GO:0009306">
    <property type="term" value="P:protein secretion"/>
    <property type="evidence" value="ECO:0007669"/>
    <property type="project" value="InterPro"/>
</dbReference>
<organism evidence="8 9">
    <name type="scientific">Salipiger abyssi</name>
    <dbReference type="NCBI Taxonomy" id="1250539"/>
    <lineage>
        <taxon>Bacteria</taxon>
        <taxon>Pseudomonadati</taxon>
        <taxon>Pseudomonadota</taxon>
        <taxon>Alphaproteobacteria</taxon>
        <taxon>Rhodobacterales</taxon>
        <taxon>Roseobacteraceae</taxon>
        <taxon>Salipiger</taxon>
    </lineage>
</organism>
<keyword evidence="9" id="KW-1185">Reference proteome</keyword>
<dbReference type="KEGG" id="paby:Ga0080574_TMP71"/>
<proteinExistence type="inferred from homology"/>
<dbReference type="EMBL" id="CP015089">
    <property type="protein sequence ID" value="APZ50405.1"/>
    <property type="molecule type" value="Genomic_DNA"/>
</dbReference>
<evidence type="ECO:0000256" key="7">
    <source>
        <dbReference type="SAM" id="Phobius"/>
    </source>
</evidence>
<evidence type="ECO:0000256" key="1">
    <source>
        <dbReference type="ARBA" id="ARBA00004651"/>
    </source>
</evidence>
<geneLocation type="plasmid" evidence="9">
    <name>ppaby5</name>
</geneLocation>
<evidence type="ECO:0000256" key="2">
    <source>
        <dbReference type="ARBA" id="ARBA00006156"/>
    </source>
</evidence>
<evidence type="ECO:0000256" key="5">
    <source>
        <dbReference type="ARBA" id="ARBA00022989"/>
    </source>
</evidence>
<evidence type="ECO:0000313" key="8">
    <source>
        <dbReference type="EMBL" id="APZ50405.1"/>
    </source>
</evidence>
<evidence type="ECO:0000256" key="6">
    <source>
        <dbReference type="ARBA" id="ARBA00023136"/>
    </source>
</evidence>
<keyword evidence="6 7" id="KW-0472">Membrane</keyword>
<evidence type="ECO:0000256" key="4">
    <source>
        <dbReference type="ARBA" id="ARBA00022692"/>
    </source>
</evidence>
<dbReference type="PRINTS" id="PR00952">
    <property type="entry name" value="TYPE3IMQPROT"/>
</dbReference>
<protein>
    <submittedName>
        <fullName evidence="8">Flagellar hook-basal body complex protein FliE</fullName>
    </submittedName>
</protein>
<dbReference type="GO" id="GO:0005886">
    <property type="term" value="C:plasma membrane"/>
    <property type="evidence" value="ECO:0007669"/>
    <property type="project" value="UniProtKB-SubCell"/>
</dbReference>
<keyword evidence="5 7" id="KW-1133">Transmembrane helix</keyword>
<keyword evidence="8" id="KW-0969">Cilium</keyword>
<feature type="transmembrane region" description="Helical" evidence="7">
    <location>
        <begin position="51"/>
        <end position="70"/>
    </location>
</feature>
<keyword evidence="4 7" id="KW-0812">Transmembrane</keyword>
<keyword evidence="8" id="KW-0966">Cell projection</keyword>
<keyword evidence="8" id="KW-0282">Flagellum</keyword>
<gene>
    <name evidence="8" type="ORF">Ga0080574_TMP71</name>
</gene>
<keyword evidence="3" id="KW-1003">Cell membrane</keyword>
<dbReference type="InterPro" id="IPR002191">
    <property type="entry name" value="Bac_export_3"/>
</dbReference>
<dbReference type="PANTHER" id="PTHR34040:SF2">
    <property type="entry name" value="FLAGELLAR BIOSYNTHETIC PROTEIN FLIQ"/>
    <property type="match status" value="1"/>
</dbReference>
<dbReference type="Proteomes" id="UP000187059">
    <property type="component" value="Plasmid pPABY5"/>
</dbReference>
<evidence type="ECO:0000256" key="3">
    <source>
        <dbReference type="ARBA" id="ARBA00022475"/>
    </source>
</evidence>
<reference evidence="8 9" key="1">
    <citation type="submission" date="2016-04" db="EMBL/GenBank/DDBJ databases">
        <title>Deep-sea bacteria in the southern Pacific.</title>
        <authorList>
            <person name="Tang K."/>
        </authorList>
    </citation>
    <scope>NUCLEOTIDE SEQUENCE [LARGE SCALE GENOMIC DNA]</scope>
    <source>
        <strain evidence="8 9">JLT2014</strain>
        <plasmid evidence="9">ppaby5</plasmid>
    </source>
</reference>